<proteinExistence type="predicted"/>
<feature type="compositionally biased region" description="Polar residues" evidence="1">
    <location>
        <begin position="201"/>
        <end position="210"/>
    </location>
</feature>
<sequence length="219" mass="24140">MSEKNKSEGNSESSNEQIQEAKANKSTASSNTNPIWIDEITYTLGELNKAMDNVQYMSGLAKDLDLASMLKGASKTDILQLLKNIDLEQVSAFLDSPLVQAFVHDPSLLAIFTGGDNETSEQQPSSPQSPSGQHGQQKQGFIQQQGPQSVAYTRQPSPAYVQSSYRNLPHYYPVARHTPSSYSHPPSQPIGFSKPLVRQQPRASISSRPSSFYPPKRTR</sequence>
<feature type="region of interest" description="Disordered" evidence="1">
    <location>
        <begin position="1"/>
        <end position="30"/>
    </location>
</feature>
<evidence type="ECO:0000313" key="2">
    <source>
        <dbReference type="EMBL" id="MDQ0168530.1"/>
    </source>
</evidence>
<gene>
    <name evidence="2" type="ORF">J2S11_004492</name>
</gene>
<accession>A0ABT9W5X5</accession>
<feature type="region of interest" description="Disordered" evidence="1">
    <location>
        <begin position="172"/>
        <end position="219"/>
    </location>
</feature>
<dbReference type="Proteomes" id="UP001235840">
    <property type="component" value="Unassembled WGS sequence"/>
</dbReference>
<name>A0ABT9W5X5_9BACI</name>
<dbReference type="RefSeq" id="WP_307398332.1">
    <property type="nucleotide sequence ID" value="NZ_BAAADK010000007.1"/>
</dbReference>
<comment type="caution">
    <text evidence="2">The sequence shown here is derived from an EMBL/GenBank/DDBJ whole genome shotgun (WGS) entry which is preliminary data.</text>
</comment>
<evidence type="ECO:0008006" key="4">
    <source>
        <dbReference type="Google" id="ProtNLM"/>
    </source>
</evidence>
<feature type="region of interest" description="Disordered" evidence="1">
    <location>
        <begin position="113"/>
        <end position="158"/>
    </location>
</feature>
<keyword evidence="3" id="KW-1185">Reference proteome</keyword>
<reference evidence="2 3" key="1">
    <citation type="submission" date="2023-07" db="EMBL/GenBank/DDBJ databases">
        <title>Genomic Encyclopedia of Type Strains, Phase IV (KMG-IV): sequencing the most valuable type-strain genomes for metagenomic binning, comparative biology and taxonomic classification.</title>
        <authorList>
            <person name="Goeker M."/>
        </authorList>
    </citation>
    <scope>NUCLEOTIDE SEQUENCE [LARGE SCALE GENOMIC DNA]</scope>
    <source>
        <strain evidence="2 3">DSM 12751</strain>
    </source>
</reference>
<protein>
    <recommendedName>
        <fullName evidence="4">Magnesium transporter MgtE intracellular domain-containing protein</fullName>
    </recommendedName>
</protein>
<dbReference type="EMBL" id="JAUSTY010000037">
    <property type="protein sequence ID" value="MDQ0168530.1"/>
    <property type="molecule type" value="Genomic_DNA"/>
</dbReference>
<feature type="compositionally biased region" description="Low complexity" evidence="1">
    <location>
        <begin position="120"/>
        <end position="148"/>
    </location>
</feature>
<evidence type="ECO:0000256" key="1">
    <source>
        <dbReference type="SAM" id="MobiDB-lite"/>
    </source>
</evidence>
<evidence type="ECO:0000313" key="3">
    <source>
        <dbReference type="Proteomes" id="UP001235840"/>
    </source>
</evidence>
<organism evidence="2 3">
    <name type="scientific">Caldalkalibacillus horti</name>
    <dbReference type="NCBI Taxonomy" id="77523"/>
    <lineage>
        <taxon>Bacteria</taxon>
        <taxon>Bacillati</taxon>
        <taxon>Bacillota</taxon>
        <taxon>Bacilli</taxon>
        <taxon>Bacillales</taxon>
        <taxon>Bacillaceae</taxon>
        <taxon>Caldalkalibacillus</taxon>
    </lineage>
</organism>